<sequence>MTDETHRKTGQSDISFRQVHLDFHTSGHIRGVGSAFDPQEFAERLARAQVDSITCFARCHHGYLYYQSEKHPHLVHPFLERPNLLDEQILALRERGIRVPLYTTVQWDGWMMREHPEWCCQDPRGGWHGQAPLEPGFYATLCVNSPYRDFLFDHTRELLERFDPQGLFFDIVRDVPCVCPRCLAGMEEEGLDPWNEEERARFARLVADRFRRDMSSLVRKENPDCTLFYNASHVAPRLRSSLESFSHLEIESLPSGGWGYTHFPYVARYAQGLGKEMIGMTGRFHTYWGDFHSYKNEAALEFECFQMLAHGAGCSVGDQLVPSGELDERAYELIGEVFGKVRAVEPWVRGSRPLGRIALVTTEEWSQSEQPGEMIGAVRLLQECGFQFSVIDLASDPSHYELLIFPDRVPVTPGTTAFVESFLQGGGRVLATFDATFSAAGVVAAPQALRDGAGCDPHGRAYERNDFADYLVPRGPLGRDLPETPHVMYLRGREVIPGPEGRVELAITPSCFDRSPRRYCSHQQSPPDRSRQGLPGVISTDRSLYFCHPLFTTYFERSPRWVKLLVRNAVEELIGPDLCSHDGPSGLIVTARYHPEKACLLIHLLYYVPERRGRSLDVIEDVVPLHDLTITLRTRGKFEVTRAGILPDGEELPVQAGGEGQVRIRLPRLQGWAILACSCQGVP</sequence>
<dbReference type="CDD" id="cd03143">
    <property type="entry name" value="A4_beta-galactosidase_middle_domain"/>
    <property type="match status" value="1"/>
</dbReference>
<dbReference type="Gene3D" id="3.20.20.80">
    <property type="entry name" value="Glycosidases"/>
    <property type="match status" value="1"/>
</dbReference>
<dbReference type="OrthoDB" id="367423at2"/>
<dbReference type="Gene3D" id="3.40.50.880">
    <property type="match status" value="1"/>
</dbReference>
<dbReference type="SUPFAM" id="SSF51445">
    <property type="entry name" value="(Trans)glycosidases"/>
    <property type="match status" value="1"/>
</dbReference>
<proteinExistence type="predicted"/>
<dbReference type="AlphaFoldDB" id="A0A2S4K0N8"/>
<gene>
    <name evidence="1" type="ORF">AU468_01225</name>
</gene>
<evidence type="ECO:0000313" key="1">
    <source>
        <dbReference type="EMBL" id="POR05331.1"/>
    </source>
</evidence>
<dbReference type="InterPro" id="IPR028212">
    <property type="entry name" value="GHL6"/>
</dbReference>
<evidence type="ECO:0008006" key="3">
    <source>
        <dbReference type="Google" id="ProtNLM"/>
    </source>
</evidence>
<protein>
    <recommendedName>
        <fullName evidence="3">Beta-galactosidase trimerisation domain-containing protein</fullName>
    </recommendedName>
</protein>
<accession>A0A2S4K0N8</accession>
<dbReference type="EMBL" id="LPWH01000003">
    <property type="protein sequence ID" value="POR05331.1"/>
    <property type="molecule type" value="Genomic_DNA"/>
</dbReference>
<dbReference type="Pfam" id="PF14871">
    <property type="entry name" value="GHL6"/>
    <property type="match status" value="1"/>
</dbReference>
<dbReference type="InterPro" id="IPR029062">
    <property type="entry name" value="Class_I_gatase-like"/>
</dbReference>
<keyword evidence="2" id="KW-1185">Reference proteome</keyword>
<reference evidence="2" key="1">
    <citation type="submission" date="2015-12" db="EMBL/GenBank/DDBJ databases">
        <authorList>
            <person name="Lodha T.D."/>
            <person name="Chintalapati S."/>
            <person name="Chintalapati V.R."/>
            <person name="Sravanthi T."/>
        </authorList>
    </citation>
    <scope>NUCLEOTIDE SEQUENCE [LARGE SCALE GENOMIC DNA]</scope>
    <source>
        <strain evidence="2">JC133</strain>
    </source>
</reference>
<comment type="caution">
    <text evidence="1">The sequence shown here is derived from an EMBL/GenBank/DDBJ whole genome shotgun (WGS) entry which is preliminary data.</text>
</comment>
<evidence type="ECO:0000313" key="2">
    <source>
        <dbReference type="Proteomes" id="UP000237350"/>
    </source>
</evidence>
<dbReference type="RefSeq" id="WP_103679160.1">
    <property type="nucleotide sequence ID" value="NZ_LPWH01000003.1"/>
</dbReference>
<dbReference type="InterPro" id="IPR017853">
    <property type="entry name" value="GH"/>
</dbReference>
<dbReference type="Proteomes" id="UP000237350">
    <property type="component" value="Unassembled WGS sequence"/>
</dbReference>
<name>A0A2S4K0N8_9SPIO</name>
<organism evidence="1 2">
    <name type="scientific">Alkalispirochaeta sphaeroplastigenens</name>
    <dbReference type="NCBI Taxonomy" id="1187066"/>
    <lineage>
        <taxon>Bacteria</taxon>
        <taxon>Pseudomonadati</taxon>
        <taxon>Spirochaetota</taxon>
        <taxon>Spirochaetia</taxon>
        <taxon>Spirochaetales</taxon>
        <taxon>Spirochaetaceae</taxon>
        <taxon>Alkalispirochaeta</taxon>
    </lineage>
</organism>